<evidence type="ECO:0000256" key="5">
    <source>
        <dbReference type="ARBA" id="ARBA00038359"/>
    </source>
</evidence>
<reference evidence="9" key="1">
    <citation type="journal article" date="2023" name="Mol. Phylogenet. Evol.">
        <title>Genome-scale phylogeny and comparative genomics of the fungal order Sordariales.</title>
        <authorList>
            <person name="Hensen N."/>
            <person name="Bonometti L."/>
            <person name="Westerberg I."/>
            <person name="Brannstrom I.O."/>
            <person name="Guillou S."/>
            <person name="Cros-Aarteil S."/>
            <person name="Calhoun S."/>
            <person name="Haridas S."/>
            <person name="Kuo A."/>
            <person name="Mondo S."/>
            <person name="Pangilinan J."/>
            <person name="Riley R."/>
            <person name="LaButti K."/>
            <person name="Andreopoulos B."/>
            <person name="Lipzen A."/>
            <person name="Chen C."/>
            <person name="Yan M."/>
            <person name="Daum C."/>
            <person name="Ng V."/>
            <person name="Clum A."/>
            <person name="Steindorff A."/>
            <person name="Ohm R.A."/>
            <person name="Martin F."/>
            <person name="Silar P."/>
            <person name="Natvig D.O."/>
            <person name="Lalanne C."/>
            <person name="Gautier V."/>
            <person name="Ament-Velasquez S.L."/>
            <person name="Kruys A."/>
            <person name="Hutchinson M.I."/>
            <person name="Powell A.J."/>
            <person name="Barry K."/>
            <person name="Miller A.N."/>
            <person name="Grigoriev I.V."/>
            <person name="Debuchy R."/>
            <person name="Gladieux P."/>
            <person name="Hiltunen Thoren M."/>
            <person name="Johannesson H."/>
        </authorList>
    </citation>
    <scope>NUCLEOTIDE SEQUENCE</scope>
    <source>
        <strain evidence="9">CBS 757.83</strain>
    </source>
</reference>
<feature type="transmembrane region" description="Helical" evidence="7">
    <location>
        <begin position="102"/>
        <end position="122"/>
    </location>
</feature>
<dbReference type="PANTHER" id="PTHR33048">
    <property type="entry name" value="PTH11-LIKE INTEGRAL MEMBRANE PROTEIN (AFU_ORTHOLOGUE AFUA_5G11245)"/>
    <property type="match status" value="1"/>
</dbReference>
<gene>
    <name evidence="9" type="ORF">N658DRAFT_488495</name>
</gene>
<evidence type="ECO:0000259" key="8">
    <source>
        <dbReference type="Pfam" id="PF20684"/>
    </source>
</evidence>
<reference evidence="9" key="2">
    <citation type="submission" date="2023-05" db="EMBL/GenBank/DDBJ databases">
        <authorList>
            <consortium name="Lawrence Berkeley National Laboratory"/>
            <person name="Steindorff A."/>
            <person name="Hensen N."/>
            <person name="Bonometti L."/>
            <person name="Westerberg I."/>
            <person name="Brannstrom I.O."/>
            <person name="Guillou S."/>
            <person name="Cros-Aarteil S."/>
            <person name="Calhoun S."/>
            <person name="Haridas S."/>
            <person name="Kuo A."/>
            <person name="Mondo S."/>
            <person name="Pangilinan J."/>
            <person name="Riley R."/>
            <person name="Labutti K."/>
            <person name="Andreopoulos B."/>
            <person name="Lipzen A."/>
            <person name="Chen C."/>
            <person name="Yanf M."/>
            <person name="Daum C."/>
            <person name="Ng V."/>
            <person name="Clum A."/>
            <person name="Ohm R."/>
            <person name="Martin F."/>
            <person name="Silar P."/>
            <person name="Natvig D."/>
            <person name="Lalanne C."/>
            <person name="Gautier V."/>
            <person name="Ament-Velasquez S.L."/>
            <person name="Kruys A."/>
            <person name="Hutchinson M.I."/>
            <person name="Powell A.J."/>
            <person name="Barry K."/>
            <person name="Miller A.N."/>
            <person name="Grigoriev I.V."/>
            <person name="Debuchy R."/>
            <person name="Gladieux P."/>
            <person name="Thoren M.H."/>
            <person name="Johannesson H."/>
        </authorList>
    </citation>
    <scope>NUCLEOTIDE SEQUENCE</scope>
    <source>
        <strain evidence="9">CBS 757.83</strain>
    </source>
</reference>
<evidence type="ECO:0000313" key="10">
    <source>
        <dbReference type="Proteomes" id="UP001305647"/>
    </source>
</evidence>
<evidence type="ECO:0000256" key="3">
    <source>
        <dbReference type="ARBA" id="ARBA00022989"/>
    </source>
</evidence>
<dbReference type="Pfam" id="PF20684">
    <property type="entry name" value="Fung_rhodopsin"/>
    <property type="match status" value="1"/>
</dbReference>
<evidence type="ECO:0000256" key="7">
    <source>
        <dbReference type="SAM" id="Phobius"/>
    </source>
</evidence>
<sequence length="345" mass="38709">MILKPGVVRSESPASDEGGVSIFTETNIAIWVLTGASGAFLALRLACRHRFSKLWWDDAVLSLSWVLLLVAAAMLSRTISAGYDTDDAKRTFFLFHNTSNCLTTLATAWSKVAFAITLSRIVTNRYLRYFLRFVMVTANLIIIIAMISIWVPACVDPRRIWRPENTRCFDLLLLQYLGGITMVYGGVIDVMLALFPWFIIRKLLLDTREKLGLTFAMSLGAITGTVVIFRTFFTLRDVDNDYHTLVFMSIFNFLEPGITIIAQAIPMFRVLLVNVRKNSNAVRISSPSGAHRSGPTPIRTWSSKAHDNRCEPDEELFRVRVGPGGRIVEVETPDDSGSDKFDNTK</sequence>
<organism evidence="9 10">
    <name type="scientific">Parathielavia hyrcaniae</name>
    <dbReference type="NCBI Taxonomy" id="113614"/>
    <lineage>
        <taxon>Eukaryota</taxon>
        <taxon>Fungi</taxon>
        <taxon>Dikarya</taxon>
        <taxon>Ascomycota</taxon>
        <taxon>Pezizomycotina</taxon>
        <taxon>Sordariomycetes</taxon>
        <taxon>Sordariomycetidae</taxon>
        <taxon>Sordariales</taxon>
        <taxon>Chaetomiaceae</taxon>
        <taxon>Parathielavia</taxon>
    </lineage>
</organism>
<dbReference type="InterPro" id="IPR052337">
    <property type="entry name" value="SAT4-like"/>
</dbReference>
<feature type="domain" description="Rhodopsin" evidence="8">
    <location>
        <begin position="43"/>
        <end position="273"/>
    </location>
</feature>
<feature type="transmembrane region" description="Helical" evidence="7">
    <location>
        <begin position="211"/>
        <end position="233"/>
    </location>
</feature>
<keyword evidence="10" id="KW-1185">Reference proteome</keyword>
<keyword evidence="4 7" id="KW-0472">Membrane</keyword>
<name>A0AAN6PV02_9PEZI</name>
<feature type="region of interest" description="Disordered" evidence="6">
    <location>
        <begin position="286"/>
        <end position="306"/>
    </location>
</feature>
<accession>A0AAN6PV02</accession>
<comment type="caution">
    <text evidence="9">The sequence shown here is derived from an EMBL/GenBank/DDBJ whole genome shotgun (WGS) entry which is preliminary data.</text>
</comment>
<dbReference type="PANTHER" id="PTHR33048:SF42">
    <property type="entry name" value="INTEGRAL MEMBRANE PROTEIN"/>
    <property type="match status" value="1"/>
</dbReference>
<dbReference type="AlphaFoldDB" id="A0AAN6PV02"/>
<feature type="transmembrane region" description="Helical" evidence="7">
    <location>
        <begin position="28"/>
        <end position="47"/>
    </location>
</feature>
<proteinExistence type="inferred from homology"/>
<evidence type="ECO:0000256" key="4">
    <source>
        <dbReference type="ARBA" id="ARBA00023136"/>
    </source>
</evidence>
<comment type="subcellular location">
    <subcellularLocation>
        <location evidence="1">Membrane</location>
        <topology evidence="1">Multi-pass membrane protein</topology>
    </subcellularLocation>
</comment>
<evidence type="ECO:0000313" key="9">
    <source>
        <dbReference type="EMBL" id="KAK4098445.1"/>
    </source>
</evidence>
<feature type="transmembrane region" description="Helical" evidence="7">
    <location>
        <begin position="245"/>
        <end position="268"/>
    </location>
</feature>
<dbReference type="EMBL" id="MU863659">
    <property type="protein sequence ID" value="KAK4098445.1"/>
    <property type="molecule type" value="Genomic_DNA"/>
</dbReference>
<evidence type="ECO:0000256" key="6">
    <source>
        <dbReference type="SAM" id="MobiDB-lite"/>
    </source>
</evidence>
<keyword evidence="3 7" id="KW-1133">Transmembrane helix</keyword>
<feature type="transmembrane region" description="Helical" evidence="7">
    <location>
        <begin position="59"/>
        <end position="82"/>
    </location>
</feature>
<protein>
    <recommendedName>
        <fullName evidence="8">Rhodopsin domain-containing protein</fullName>
    </recommendedName>
</protein>
<evidence type="ECO:0000256" key="2">
    <source>
        <dbReference type="ARBA" id="ARBA00022692"/>
    </source>
</evidence>
<evidence type="ECO:0000256" key="1">
    <source>
        <dbReference type="ARBA" id="ARBA00004141"/>
    </source>
</evidence>
<dbReference type="Proteomes" id="UP001305647">
    <property type="component" value="Unassembled WGS sequence"/>
</dbReference>
<feature type="transmembrane region" description="Helical" evidence="7">
    <location>
        <begin position="129"/>
        <end position="153"/>
    </location>
</feature>
<dbReference type="InterPro" id="IPR049326">
    <property type="entry name" value="Rhodopsin_dom_fungi"/>
</dbReference>
<keyword evidence="2 7" id="KW-0812">Transmembrane</keyword>
<dbReference type="GO" id="GO:0016020">
    <property type="term" value="C:membrane"/>
    <property type="evidence" value="ECO:0007669"/>
    <property type="project" value="UniProtKB-SubCell"/>
</dbReference>
<feature type="transmembrane region" description="Helical" evidence="7">
    <location>
        <begin position="173"/>
        <end position="199"/>
    </location>
</feature>
<comment type="similarity">
    <text evidence="5">Belongs to the SAT4 family.</text>
</comment>